<evidence type="ECO:0000313" key="2">
    <source>
        <dbReference type="EMBL" id="SDM22345.1"/>
    </source>
</evidence>
<keyword evidence="1" id="KW-1133">Transmembrane helix</keyword>
<sequence>MAVSSLVSGSIHVFSSGGTHSFTAHNVFTRAFTLTAPGLHGWEILVRGLVLLTVVLVWLRFQPSRAVNAGR</sequence>
<evidence type="ECO:0000313" key="3">
    <source>
        <dbReference type="Proteomes" id="UP000183376"/>
    </source>
</evidence>
<name>A0A1G9RIS3_ALLAB</name>
<proteinExistence type="predicted"/>
<organism evidence="2 3">
    <name type="scientific">Allokutzneria albata</name>
    <name type="common">Kibdelosporangium albatum</name>
    <dbReference type="NCBI Taxonomy" id="211114"/>
    <lineage>
        <taxon>Bacteria</taxon>
        <taxon>Bacillati</taxon>
        <taxon>Actinomycetota</taxon>
        <taxon>Actinomycetes</taxon>
        <taxon>Pseudonocardiales</taxon>
        <taxon>Pseudonocardiaceae</taxon>
        <taxon>Allokutzneria</taxon>
    </lineage>
</organism>
<dbReference type="EMBL" id="LT629701">
    <property type="protein sequence ID" value="SDM22345.1"/>
    <property type="molecule type" value="Genomic_DNA"/>
</dbReference>
<protein>
    <submittedName>
        <fullName evidence="2">Uncharacterized protein</fullName>
    </submittedName>
</protein>
<gene>
    <name evidence="2" type="ORF">SAMN04489726_0451</name>
</gene>
<keyword evidence="3" id="KW-1185">Reference proteome</keyword>
<dbReference type="AlphaFoldDB" id="A0A1G9RIS3"/>
<keyword evidence="1" id="KW-0472">Membrane</keyword>
<dbReference type="RefSeq" id="WP_030433568.1">
    <property type="nucleotide sequence ID" value="NZ_JOEF01000047.1"/>
</dbReference>
<dbReference type="Proteomes" id="UP000183376">
    <property type="component" value="Chromosome I"/>
</dbReference>
<feature type="transmembrane region" description="Helical" evidence="1">
    <location>
        <begin position="44"/>
        <end position="61"/>
    </location>
</feature>
<accession>A0A1G9RIS3</accession>
<reference evidence="2 3" key="1">
    <citation type="submission" date="2016-10" db="EMBL/GenBank/DDBJ databases">
        <authorList>
            <person name="de Groot N.N."/>
        </authorList>
    </citation>
    <scope>NUCLEOTIDE SEQUENCE [LARGE SCALE GENOMIC DNA]</scope>
    <source>
        <strain evidence="2 3">DSM 44149</strain>
    </source>
</reference>
<evidence type="ECO:0000256" key="1">
    <source>
        <dbReference type="SAM" id="Phobius"/>
    </source>
</evidence>
<keyword evidence="1" id="KW-0812">Transmembrane</keyword>